<dbReference type="EMBL" id="LRQV01000019">
    <property type="protein sequence ID" value="KXK62472.1"/>
    <property type="molecule type" value="Genomic_DNA"/>
</dbReference>
<name>A0A136PVN6_9ACTN</name>
<evidence type="ECO:0008006" key="3">
    <source>
        <dbReference type="Google" id="ProtNLM"/>
    </source>
</evidence>
<sequence>MNPQWEAIGAGCPALLIFTGPDRYVSPAVYGYTPAAPTWNFTAVHATGWLSPLPPGEPTLAVIRATVTALEERLGAGWDMTASLPYFDRLLPGVGAFEMRVERLDAMFKLSQEQTPQVRSRVAADIAGSDCGHHRALARMMTRAATPNRD</sequence>
<keyword evidence="2" id="KW-1185">Reference proteome</keyword>
<protein>
    <recommendedName>
        <fullName evidence="3">Transcriptional regulator</fullName>
    </recommendedName>
</protein>
<comment type="caution">
    <text evidence="1">The sequence shown here is derived from an EMBL/GenBank/DDBJ whole genome shotgun (WGS) entry which is preliminary data.</text>
</comment>
<dbReference type="InterPro" id="IPR007396">
    <property type="entry name" value="TR_PAI2-type"/>
</dbReference>
<evidence type="ECO:0000313" key="1">
    <source>
        <dbReference type="EMBL" id="KXK62472.1"/>
    </source>
</evidence>
<gene>
    <name evidence="1" type="ORF">AWW66_08435</name>
</gene>
<reference evidence="1 2" key="1">
    <citation type="submission" date="2016-01" db="EMBL/GenBank/DDBJ databases">
        <title>Whole genome sequence and analysis of Micromonospora rosaria DSM 803, which can produce antibacterial substance rosamicin.</title>
        <authorList>
            <person name="Yang H."/>
            <person name="He X."/>
            <person name="Zhu D."/>
        </authorList>
    </citation>
    <scope>NUCLEOTIDE SEQUENCE [LARGE SCALE GENOMIC DNA]</scope>
    <source>
        <strain evidence="1 2">DSM 803</strain>
    </source>
</reference>
<organism evidence="1 2">
    <name type="scientific">Micromonospora rosaria</name>
    <dbReference type="NCBI Taxonomy" id="47874"/>
    <lineage>
        <taxon>Bacteria</taxon>
        <taxon>Bacillati</taxon>
        <taxon>Actinomycetota</taxon>
        <taxon>Actinomycetes</taxon>
        <taxon>Micromonosporales</taxon>
        <taxon>Micromonosporaceae</taxon>
        <taxon>Micromonospora</taxon>
    </lineage>
</organism>
<dbReference type="AlphaFoldDB" id="A0A136PVN6"/>
<dbReference type="PANTHER" id="PTHR35802">
    <property type="entry name" value="PROTEASE SYNTHASE AND SPORULATION PROTEIN PAI 2"/>
    <property type="match status" value="1"/>
</dbReference>
<dbReference type="InterPro" id="IPR012349">
    <property type="entry name" value="Split_barrel_FMN-bd"/>
</dbReference>
<dbReference type="SUPFAM" id="SSF50475">
    <property type="entry name" value="FMN-binding split barrel"/>
    <property type="match status" value="1"/>
</dbReference>
<evidence type="ECO:0000313" key="2">
    <source>
        <dbReference type="Proteomes" id="UP000070620"/>
    </source>
</evidence>
<dbReference type="Pfam" id="PF04299">
    <property type="entry name" value="FMN_bind_2"/>
    <property type="match status" value="1"/>
</dbReference>
<dbReference type="PANTHER" id="PTHR35802:SF1">
    <property type="entry name" value="PROTEASE SYNTHASE AND SPORULATION PROTEIN PAI 2"/>
    <property type="match status" value="1"/>
</dbReference>
<proteinExistence type="predicted"/>
<accession>A0A136PVN6</accession>
<dbReference type="Proteomes" id="UP000070620">
    <property type="component" value="Unassembled WGS sequence"/>
</dbReference>
<dbReference type="Gene3D" id="2.30.110.10">
    <property type="entry name" value="Electron Transport, Fmn-binding Protein, Chain A"/>
    <property type="match status" value="1"/>
</dbReference>